<dbReference type="PANTHER" id="PTHR45772">
    <property type="entry name" value="CONSERVED COMPONENT OF ABC TRANSPORTER FOR NATURAL AMINO ACIDS-RELATED"/>
    <property type="match status" value="1"/>
</dbReference>
<dbReference type="Gene3D" id="3.40.50.300">
    <property type="entry name" value="P-loop containing nucleotide triphosphate hydrolases"/>
    <property type="match status" value="1"/>
</dbReference>
<reference evidence="5" key="1">
    <citation type="submission" date="2020-05" db="EMBL/GenBank/DDBJ databases">
        <authorList>
            <person name="Chiriac C."/>
            <person name="Salcher M."/>
            <person name="Ghai R."/>
            <person name="Kavagutti S V."/>
        </authorList>
    </citation>
    <scope>NUCLEOTIDE SEQUENCE</scope>
</reference>
<dbReference type="InterPro" id="IPR051120">
    <property type="entry name" value="ABC_AA/LPS_Transport"/>
</dbReference>
<dbReference type="CDD" id="cd03219">
    <property type="entry name" value="ABC_Mj1267_LivG_branched"/>
    <property type="match status" value="1"/>
</dbReference>
<dbReference type="Pfam" id="PF00005">
    <property type="entry name" value="ABC_tran"/>
    <property type="match status" value="1"/>
</dbReference>
<dbReference type="PANTHER" id="PTHR45772:SF9">
    <property type="entry name" value="CONSERVED COMPONENT OF ABC TRANSPORTER FOR NATURAL AMINO ACIDS"/>
    <property type="match status" value="1"/>
</dbReference>
<evidence type="ECO:0000259" key="4">
    <source>
        <dbReference type="PROSITE" id="PS50893"/>
    </source>
</evidence>
<name>A0A6J6TLS8_9ZZZZ</name>
<dbReference type="EMBL" id="CAFBPE010000028">
    <property type="protein sequence ID" value="CAB5004052.1"/>
    <property type="molecule type" value="Genomic_DNA"/>
</dbReference>
<dbReference type="SUPFAM" id="SSF52540">
    <property type="entry name" value="P-loop containing nucleoside triphosphate hydrolases"/>
    <property type="match status" value="1"/>
</dbReference>
<proteinExistence type="predicted"/>
<gene>
    <name evidence="5" type="ORF">UFOPK2837_00406</name>
    <name evidence="6" type="ORF">UFOPK4065_00510</name>
</gene>
<keyword evidence="3" id="KW-0067">ATP-binding</keyword>
<dbReference type="PROSITE" id="PS00211">
    <property type="entry name" value="ABC_TRANSPORTER_1"/>
    <property type="match status" value="1"/>
</dbReference>
<dbReference type="GO" id="GO:0005524">
    <property type="term" value="F:ATP binding"/>
    <property type="evidence" value="ECO:0007669"/>
    <property type="project" value="UniProtKB-KW"/>
</dbReference>
<evidence type="ECO:0000313" key="5">
    <source>
        <dbReference type="EMBL" id="CAB4747705.1"/>
    </source>
</evidence>
<dbReference type="InterPro" id="IPR003439">
    <property type="entry name" value="ABC_transporter-like_ATP-bd"/>
</dbReference>
<keyword evidence="2" id="KW-0547">Nucleotide-binding</keyword>
<feature type="domain" description="ABC transporter" evidence="4">
    <location>
        <begin position="15"/>
        <end position="248"/>
    </location>
</feature>
<dbReference type="GO" id="GO:0016887">
    <property type="term" value="F:ATP hydrolysis activity"/>
    <property type="evidence" value="ECO:0007669"/>
    <property type="project" value="InterPro"/>
</dbReference>
<dbReference type="EMBL" id="CAEZZF010000020">
    <property type="protein sequence ID" value="CAB4747705.1"/>
    <property type="molecule type" value="Genomic_DNA"/>
</dbReference>
<evidence type="ECO:0000256" key="2">
    <source>
        <dbReference type="ARBA" id="ARBA00022741"/>
    </source>
</evidence>
<dbReference type="InterPro" id="IPR017871">
    <property type="entry name" value="ABC_transporter-like_CS"/>
</dbReference>
<sequence length="248" mass="26499">MAQGYWVVAVSNSILTVEGVTKSFGGLDVLKGISLEIEKGSITGIIGPNGAGKSTLFDIITGYQKSDKGSILFDGENIAGLPPHLFARRGLIRTFQLTRVFTHLTVSENLLVFADAKSYGGSAGTKEKALELLEFVHLIGLANAEASTLSYGQLKLLELAQVLMHSPKLLLLDEPFAGINPGLIEKIIQHLRDLNKSGMTIVLIEHNLPMVASLCDSIAVVSNGIIEIVGPPDEVVNNPRVKEVFLGG</sequence>
<dbReference type="AlphaFoldDB" id="A0A6J6TLS8"/>
<dbReference type="SMART" id="SM00382">
    <property type="entry name" value="AAA"/>
    <property type="match status" value="1"/>
</dbReference>
<dbReference type="PROSITE" id="PS50893">
    <property type="entry name" value="ABC_TRANSPORTER_2"/>
    <property type="match status" value="1"/>
</dbReference>
<accession>A0A6J6TLS8</accession>
<evidence type="ECO:0000313" key="6">
    <source>
        <dbReference type="EMBL" id="CAB5004052.1"/>
    </source>
</evidence>
<organism evidence="5">
    <name type="scientific">freshwater metagenome</name>
    <dbReference type="NCBI Taxonomy" id="449393"/>
    <lineage>
        <taxon>unclassified sequences</taxon>
        <taxon>metagenomes</taxon>
        <taxon>ecological metagenomes</taxon>
    </lineage>
</organism>
<dbReference type="GO" id="GO:0005886">
    <property type="term" value="C:plasma membrane"/>
    <property type="evidence" value="ECO:0007669"/>
    <property type="project" value="TreeGrafter"/>
</dbReference>
<keyword evidence="1" id="KW-0813">Transport</keyword>
<evidence type="ECO:0000256" key="1">
    <source>
        <dbReference type="ARBA" id="ARBA00022448"/>
    </source>
</evidence>
<dbReference type="InterPro" id="IPR027417">
    <property type="entry name" value="P-loop_NTPase"/>
</dbReference>
<evidence type="ECO:0000256" key="3">
    <source>
        <dbReference type="ARBA" id="ARBA00022840"/>
    </source>
</evidence>
<dbReference type="InterPro" id="IPR003593">
    <property type="entry name" value="AAA+_ATPase"/>
</dbReference>
<protein>
    <submittedName>
        <fullName evidence="5">Unannotated protein</fullName>
    </submittedName>
</protein>